<dbReference type="Proteomes" id="UP001528823">
    <property type="component" value="Unassembled WGS sequence"/>
</dbReference>
<dbReference type="Gene3D" id="2.70.70.10">
    <property type="entry name" value="Glucose Permease (Domain IIA)"/>
    <property type="match status" value="1"/>
</dbReference>
<dbReference type="PANTHER" id="PTHR21666">
    <property type="entry name" value="PEPTIDASE-RELATED"/>
    <property type="match status" value="1"/>
</dbReference>
<organism evidence="4 5">
    <name type="scientific">Spartinivicinus poritis</name>
    <dbReference type="NCBI Taxonomy" id="2994640"/>
    <lineage>
        <taxon>Bacteria</taxon>
        <taxon>Pseudomonadati</taxon>
        <taxon>Pseudomonadota</taxon>
        <taxon>Gammaproteobacteria</taxon>
        <taxon>Oceanospirillales</taxon>
        <taxon>Zooshikellaceae</taxon>
        <taxon>Spartinivicinus</taxon>
    </lineage>
</organism>
<evidence type="ECO:0000313" key="4">
    <source>
        <dbReference type="EMBL" id="MDE1462480.1"/>
    </source>
</evidence>
<sequence>MLKFIFSLTKQLYKPICICLISSTALLYSSISWANPELQEKEKQLKQLQAEIKKTQQLLKKIQQQRSNVQQSLQTSEQEMEQLHKKVQEIENRLQEGQQQLKKLQTRQHQLRVAKRQQQQQLEQTMLLALYTGQNSNIKMLLNQQQPTDVARTQKYLGYLAQARQQKVTEFNQTIQSLTQVGQQIKATNTQLANQQLALAKQKQALTTQKAKRRLLLKQLEQELAAKDQTLASQQKERSELEQVLKTLAKTITPLPLPGTPFYKQRGKLPWPIQGKVTNRYGSLKKQTKLKWQGLFIQSNEGSSVSAVHHGRVVFSDWLRGSGLLIIVDHGGGYMSLYAHNQTLLKETGEWVKAGEAIATVGNTGGNNEIGLYFEIRHKGRPQNPSGWIVARR</sequence>
<feature type="signal peptide" evidence="2">
    <location>
        <begin position="1"/>
        <end position="34"/>
    </location>
</feature>
<dbReference type="Pfam" id="PF01551">
    <property type="entry name" value="Peptidase_M23"/>
    <property type="match status" value="1"/>
</dbReference>
<feature type="domain" description="M23ase beta-sheet core" evidence="3">
    <location>
        <begin position="292"/>
        <end position="385"/>
    </location>
</feature>
<accession>A0ABT5U8F8</accession>
<dbReference type="RefSeq" id="WP_274688834.1">
    <property type="nucleotide sequence ID" value="NZ_JAPMOU010000011.1"/>
</dbReference>
<comment type="caution">
    <text evidence="4">The sequence shown here is derived from an EMBL/GenBank/DDBJ whole genome shotgun (WGS) entry which is preliminary data.</text>
</comment>
<dbReference type="PANTHER" id="PTHR21666:SF270">
    <property type="entry name" value="MUREIN HYDROLASE ACTIVATOR ENVC"/>
    <property type="match status" value="1"/>
</dbReference>
<dbReference type="InterPro" id="IPR050570">
    <property type="entry name" value="Cell_wall_metabolism_enzyme"/>
</dbReference>
<dbReference type="InterPro" id="IPR011055">
    <property type="entry name" value="Dup_hybrid_motif"/>
</dbReference>
<dbReference type="SUPFAM" id="SSF51261">
    <property type="entry name" value="Duplicated hybrid motif"/>
    <property type="match status" value="1"/>
</dbReference>
<protein>
    <submittedName>
        <fullName evidence="4">Peptidoglycan DD-metalloendopeptidase family protein</fullName>
    </submittedName>
</protein>
<feature type="coiled-coil region" evidence="1">
    <location>
        <begin position="38"/>
        <end position="121"/>
    </location>
</feature>
<proteinExistence type="predicted"/>
<evidence type="ECO:0000256" key="1">
    <source>
        <dbReference type="SAM" id="Coils"/>
    </source>
</evidence>
<dbReference type="Gene3D" id="6.10.250.3150">
    <property type="match status" value="1"/>
</dbReference>
<feature type="chain" id="PRO_5045254324" evidence="2">
    <location>
        <begin position="35"/>
        <end position="393"/>
    </location>
</feature>
<name>A0ABT5U8F8_9GAMM</name>
<keyword evidence="2" id="KW-0732">Signal</keyword>
<dbReference type="InterPro" id="IPR016047">
    <property type="entry name" value="M23ase_b-sheet_dom"/>
</dbReference>
<evidence type="ECO:0000256" key="2">
    <source>
        <dbReference type="SAM" id="SignalP"/>
    </source>
</evidence>
<dbReference type="CDD" id="cd12797">
    <property type="entry name" value="M23_peptidase"/>
    <property type="match status" value="1"/>
</dbReference>
<evidence type="ECO:0000313" key="5">
    <source>
        <dbReference type="Proteomes" id="UP001528823"/>
    </source>
</evidence>
<keyword evidence="1" id="KW-0175">Coiled coil</keyword>
<dbReference type="EMBL" id="JAPMOU010000011">
    <property type="protein sequence ID" value="MDE1462480.1"/>
    <property type="molecule type" value="Genomic_DNA"/>
</dbReference>
<reference evidence="4 5" key="1">
    <citation type="submission" date="2022-11" db="EMBL/GenBank/DDBJ databases">
        <title>Spartinivicinus poritis sp. nov., isolated from scleractinian coral Porites lutea.</title>
        <authorList>
            <person name="Zhang G."/>
            <person name="Cai L."/>
            <person name="Wei Q."/>
        </authorList>
    </citation>
    <scope>NUCLEOTIDE SEQUENCE [LARGE SCALE GENOMIC DNA]</scope>
    <source>
        <strain evidence="4 5">A2-2</strain>
    </source>
</reference>
<gene>
    <name evidence="4" type="ORF">ORQ98_10905</name>
</gene>
<evidence type="ECO:0000259" key="3">
    <source>
        <dbReference type="Pfam" id="PF01551"/>
    </source>
</evidence>
<keyword evidence="5" id="KW-1185">Reference proteome</keyword>
<feature type="coiled-coil region" evidence="1">
    <location>
        <begin position="203"/>
        <end position="251"/>
    </location>
</feature>